<accession>A0A3P6PHW3</accession>
<protein>
    <submittedName>
        <fullName evidence="2">Uncharacterized protein</fullName>
    </submittedName>
</protein>
<feature type="compositionally biased region" description="Polar residues" evidence="1">
    <location>
        <begin position="32"/>
        <end position="49"/>
    </location>
</feature>
<evidence type="ECO:0000256" key="1">
    <source>
        <dbReference type="SAM" id="MobiDB-lite"/>
    </source>
</evidence>
<dbReference type="EMBL" id="UYRU01001331">
    <property type="protein sequence ID" value="VDK31510.1"/>
    <property type="molecule type" value="Genomic_DNA"/>
</dbReference>
<dbReference type="Proteomes" id="UP000281553">
    <property type="component" value="Unassembled WGS sequence"/>
</dbReference>
<proteinExistence type="predicted"/>
<reference evidence="2 3" key="1">
    <citation type="submission" date="2018-11" db="EMBL/GenBank/DDBJ databases">
        <authorList>
            <consortium name="Pathogen Informatics"/>
        </authorList>
    </citation>
    <scope>NUCLEOTIDE SEQUENCE [LARGE SCALE GENOMIC DNA]</scope>
</reference>
<feature type="region of interest" description="Disordered" evidence="1">
    <location>
        <begin position="1"/>
        <end position="50"/>
    </location>
</feature>
<keyword evidence="3" id="KW-1185">Reference proteome</keyword>
<dbReference type="AlphaFoldDB" id="A0A3P6PHW3"/>
<gene>
    <name evidence="2" type="ORF">DILT_LOCUS337</name>
</gene>
<evidence type="ECO:0000313" key="2">
    <source>
        <dbReference type="EMBL" id="VDK31510.1"/>
    </source>
</evidence>
<name>A0A3P6PHW3_DIBLA</name>
<organism evidence="2 3">
    <name type="scientific">Dibothriocephalus latus</name>
    <name type="common">Fish tapeworm</name>
    <name type="synonym">Diphyllobothrium latum</name>
    <dbReference type="NCBI Taxonomy" id="60516"/>
    <lineage>
        <taxon>Eukaryota</taxon>
        <taxon>Metazoa</taxon>
        <taxon>Spiralia</taxon>
        <taxon>Lophotrochozoa</taxon>
        <taxon>Platyhelminthes</taxon>
        <taxon>Cestoda</taxon>
        <taxon>Eucestoda</taxon>
        <taxon>Diphyllobothriidea</taxon>
        <taxon>Diphyllobothriidae</taxon>
        <taxon>Dibothriocephalus</taxon>
    </lineage>
</organism>
<sequence>MRYRPGVPVSADGGTDRLVGPLRDSTHLEPSITPQSCRVTDGSMPQTSFEEPPIGLSAGISIHALTKSNSYYDALEVVFWKVSKWQNGLDPKAILWCLALPRLYGHPFAHSLSDRTMIHTG</sequence>
<evidence type="ECO:0000313" key="3">
    <source>
        <dbReference type="Proteomes" id="UP000281553"/>
    </source>
</evidence>